<reference evidence="2" key="1">
    <citation type="submission" date="2017-09" db="EMBL/GenBank/DDBJ databases">
        <title>Depth-based differentiation of microbial function through sediment-hosted aquifers and enrichment of novel symbionts in the deep terrestrial subsurface.</title>
        <authorList>
            <person name="Probst A.J."/>
            <person name="Ladd B."/>
            <person name="Jarett J.K."/>
            <person name="Geller-Mcgrath D.E."/>
            <person name="Sieber C.M.K."/>
            <person name="Emerson J.B."/>
            <person name="Anantharaman K."/>
            <person name="Thomas B.C."/>
            <person name="Malmstrom R."/>
            <person name="Stieglmeier M."/>
            <person name="Klingl A."/>
            <person name="Woyke T."/>
            <person name="Ryan C.M."/>
            <person name="Banfield J.F."/>
        </authorList>
    </citation>
    <scope>NUCLEOTIDE SEQUENCE [LARGE SCALE GENOMIC DNA]</scope>
</reference>
<accession>A0A2M7XGL4</accession>
<organism evidence="1 2">
    <name type="scientific">Candidatus Uhrbacteria bacterium CG_4_9_14_3_um_filter_41_35</name>
    <dbReference type="NCBI Taxonomy" id="1975034"/>
    <lineage>
        <taxon>Bacteria</taxon>
        <taxon>Candidatus Uhriibacteriota</taxon>
    </lineage>
</organism>
<evidence type="ECO:0000313" key="2">
    <source>
        <dbReference type="Proteomes" id="UP000231263"/>
    </source>
</evidence>
<proteinExistence type="predicted"/>
<evidence type="ECO:0000313" key="1">
    <source>
        <dbReference type="EMBL" id="PJA47013.1"/>
    </source>
</evidence>
<sequence length="64" mass="7531">MTRKMIKGTCITFTIQLASERTVKNVFDSFTGDENNDYEFNKTRITVNYINSAKIYFPVLKQRE</sequence>
<gene>
    <name evidence="1" type="ORF">CO173_00355</name>
</gene>
<protein>
    <submittedName>
        <fullName evidence="1">Uncharacterized protein</fullName>
    </submittedName>
</protein>
<comment type="caution">
    <text evidence="1">The sequence shown here is derived from an EMBL/GenBank/DDBJ whole genome shotgun (WGS) entry which is preliminary data.</text>
</comment>
<name>A0A2M7XGL4_9BACT</name>
<dbReference type="EMBL" id="PFWT01000003">
    <property type="protein sequence ID" value="PJA47013.1"/>
    <property type="molecule type" value="Genomic_DNA"/>
</dbReference>
<dbReference type="AlphaFoldDB" id="A0A2M7XGL4"/>
<dbReference type="Proteomes" id="UP000231263">
    <property type="component" value="Unassembled WGS sequence"/>
</dbReference>